<feature type="domain" description="Myb-like" evidence="7">
    <location>
        <begin position="344"/>
        <end position="395"/>
    </location>
</feature>
<dbReference type="PROSITE" id="PS51294">
    <property type="entry name" value="HTH_MYB"/>
    <property type="match status" value="2"/>
</dbReference>
<evidence type="ECO:0000256" key="5">
    <source>
        <dbReference type="SAM" id="Coils"/>
    </source>
</evidence>
<feature type="domain" description="Myb-like" evidence="7">
    <location>
        <begin position="294"/>
        <end position="343"/>
    </location>
</feature>
<dbReference type="GO" id="GO:0001006">
    <property type="term" value="F:RNA polymerase III type 3 promoter sequence-specific DNA binding"/>
    <property type="evidence" value="ECO:0007669"/>
    <property type="project" value="TreeGrafter"/>
</dbReference>
<dbReference type="SUPFAM" id="SSF46689">
    <property type="entry name" value="Homeodomain-like"/>
    <property type="match status" value="3"/>
</dbReference>
<reference evidence="10 11" key="1">
    <citation type="submission" date="2021-12" db="EMBL/GenBank/DDBJ databases">
        <title>High titer production of polyol ester of fatty acids by Rhodotorula paludigena BS15 towards product separation-free biomass refinery.</title>
        <authorList>
            <person name="Mano J."/>
            <person name="Ono H."/>
            <person name="Tanaka T."/>
            <person name="Naito K."/>
            <person name="Sushida H."/>
            <person name="Ike M."/>
            <person name="Tokuyasu K."/>
            <person name="Kitaoka M."/>
        </authorList>
    </citation>
    <scope>NUCLEOTIDE SEQUENCE [LARGE SCALE GENOMIC DNA]</scope>
    <source>
        <strain evidence="10 11">BS15</strain>
    </source>
</reference>
<feature type="compositionally biased region" description="Acidic residues" evidence="6">
    <location>
        <begin position="497"/>
        <end position="510"/>
    </location>
</feature>
<protein>
    <submittedName>
        <fullName evidence="10">Uncharacterized protein</fullName>
    </submittedName>
</protein>
<name>A0AAV5GMU0_9BASI</name>
<keyword evidence="1" id="KW-0805">Transcription regulation</keyword>
<feature type="domain" description="Myb-like" evidence="7">
    <location>
        <begin position="244"/>
        <end position="293"/>
    </location>
</feature>
<dbReference type="InterPro" id="IPR009057">
    <property type="entry name" value="Homeodomain-like_sf"/>
</dbReference>
<keyword evidence="11" id="KW-1185">Reference proteome</keyword>
<keyword evidence="3" id="KW-0804">Transcription</keyword>
<dbReference type="InterPro" id="IPR051575">
    <property type="entry name" value="Myb-like_DNA-bd"/>
</dbReference>
<dbReference type="GO" id="GO:0042795">
    <property type="term" value="P:snRNA transcription by RNA polymerase II"/>
    <property type="evidence" value="ECO:0007669"/>
    <property type="project" value="TreeGrafter"/>
</dbReference>
<evidence type="ECO:0000256" key="2">
    <source>
        <dbReference type="ARBA" id="ARBA00023125"/>
    </source>
</evidence>
<dbReference type="InterPro" id="IPR001005">
    <property type="entry name" value="SANT/Myb"/>
</dbReference>
<evidence type="ECO:0000313" key="11">
    <source>
        <dbReference type="Proteomes" id="UP001342314"/>
    </source>
</evidence>
<dbReference type="Gene3D" id="1.10.10.60">
    <property type="entry name" value="Homeodomain-like"/>
    <property type="match status" value="4"/>
</dbReference>
<dbReference type="SMART" id="SM00717">
    <property type="entry name" value="SANT"/>
    <property type="match status" value="5"/>
</dbReference>
<dbReference type="CDD" id="cd00167">
    <property type="entry name" value="SANT"/>
    <property type="match status" value="2"/>
</dbReference>
<dbReference type="GO" id="GO:0019185">
    <property type="term" value="C:snRNA-activating protein complex"/>
    <property type="evidence" value="ECO:0007669"/>
    <property type="project" value="TreeGrafter"/>
</dbReference>
<gene>
    <name evidence="10" type="ORF">Rhopal_003571-T1</name>
</gene>
<dbReference type="GO" id="GO:0042796">
    <property type="term" value="P:snRNA transcription by RNA polymerase III"/>
    <property type="evidence" value="ECO:0007669"/>
    <property type="project" value="TreeGrafter"/>
</dbReference>
<dbReference type="PROSITE" id="PS50090">
    <property type="entry name" value="MYB_LIKE"/>
    <property type="match status" value="4"/>
</dbReference>
<evidence type="ECO:0000256" key="4">
    <source>
        <dbReference type="ARBA" id="ARBA00023242"/>
    </source>
</evidence>
<dbReference type="InterPro" id="IPR017930">
    <property type="entry name" value="Myb_dom"/>
</dbReference>
<evidence type="ECO:0000313" key="10">
    <source>
        <dbReference type="EMBL" id="GJN90559.1"/>
    </source>
</evidence>
<evidence type="ECO:0000256" key="1">
    <source>
        <dbReference type="ARBA" id="ARBA00023015"/>
    </source>
</evidence>
<feature type="coiled-coil region" evidence="5">
    <location>
        <begin position="75"/>
        <end position="109"/>
    </location>
</feature>
<comment type="caution">
    <text evidence="10">The sequence shown here is derived from an EMBL/GenBank/DDBJ whole genome shotgun (WGS) entry which is preliminary data.</text>
</comment>
<evidence type="ECO:0000259" key="9">
    <source>
        <dbReference type="PROSITE" id="PS51294"/>
    </source>
</evidence>
<dbReference type="AlphaFoldDB" id="A0AAV5GMU0"/>
<feature type="domain" description="HTH myb-type" evidence="9">
    <location>
        <begin position="345"/>
        <end position="399"/>
    </location>
</feature>
<accession>A0AAV5GMU0</accession>
<dbReference type="Proteomes" id="UP001342314">
    <property type="component" value="Unassembled WGS sequence"/>
</dbReference>
<feature type="compositionally biased region" description="Basic residues" evidence="6">
    <location>
        <begin position="581"/>
        <end position="590"/>
    </location>
</feature>
<feature type="region of interest" description="Disordered" evidence="6">
    <location>
        <begin position="453"/>
        <end position="590"/>
    </location>
</feature>
<dbReference type="Pfam" id="PF13921">
    <property type="entry name" value="Myb_DNA-bind_6"/>
    <property type="match status" value="1"/>
</dbReference>
<feature type="domain" description="HTH myb-type" evidence="9">
    <location>
        <begin position="294"/>
        <end position="343"/>
    </location>
</feature>
<dbReference type="InterPro" id="IPR017884">
    <property type="entry name" value="SANT_dom"/>
</dbReference>
<organism evidence="10 11">
    <name type="scientific">Rhodotorula paludigena</name>
    <dbReference type="NCBI Taxonomy" id="86838"/>
    <lineage>
        <taxon>Eukaryota</taxon>
        <taxon>Fungi</taxon>
        <taxon>Dikarya</taxon>
        <taxon>Basidiomycota</taxon>
        <taxon>Pucciniomycotina</taxon>
        <taxon>Microbotryomycetes</taxon>
        <taxon>Sporidiobolales</taxon>
        <taxon>Sporidiobolaceae</taxon>
        <taxon>Rhodotorula</taxon>
    </lineage>
</organism>
<evidence type="ECO:0000259" key="8">
    <source>
        <dbReference type="PROSITE" id="PS51293"/>
    </source>
</evidence>
<proteinExistence type="predicted"/>
<keyword evidence="4" id="KW-0539">Nucleus</keyword>
<feature type="domain" description="SANT" evidence="8">
    <location>
        <begin position="297"/>
        <end position="335"/>
    </location>
</feature>
<evidence type="ECO:0000256" key="6">
    <source>
        <dbReference type="SAM" id="MobiDB-lite"/>
    </source>
</evidence>
<dbReference type="PROSITE" id="PS51293">
    <property type="entry name" value="SANT"/>
    <property type="match status" value="1"/>
</dbReference>
<feature type="compositionally biased region" description="Basic residues" evidence="6">
    <location>
        <begin position="516"/>
        <end position="525"/>
    </location>
</feature>
<keyword evidence="2" id="KW-0238">DNA-binding</keyword>
<dbReference type="EMBL" id="BQKY01000007">
    <property type="protein sequence ID" value="GJN90559.1"/>
    <property type="molecule type" value="Genomic_DNA"/>
</dbReference>
<evidence type="ECO:0000256" key="3">
    <source>
        <dbReference type="ARBA" id="ARBA00023163"/>
    </source>
</evidence>
<evidence type="ECO:0000259" key="7">
    <source>
        <dbReference type="PROSITE" id="PS50090"/>
    </source>
</evidence>
<keyword evidence="5" id="KW-0175">Coiled coil</keyword>
<sequence>MEPFPSLAPVASTSALPFVPSDDLTLPTPPAHILAAHAAASASAPALLPDPDDPAEQIRVLRDMDRDADQALVANRAYQAELLRAMERMDRVRKRVSELQTMVESLSSDICKPSDHGEDVLLAPGMLEPVLPYFKYFYGKDLSPNEDGEARDRYLSTIRAHPWTSSERAKLKKEVVAQNHRLLATEAMRNGQDPEVLLSRTDPSWFLNNLDSLDWSQIALVMDRRTPAACRIQWTQRDHPSLNRSNKWTKDESERLARIVEERRADTEGGWDEVAKELGTKRPVSDVLRQWRRRPASTRDVWTADEDDKLREAVQLFGENWQSIARHVGRSAAQVQHRWTNSLCPTLSRGRWSPAEDALLVAAVGVYGTKNWREVARRTGGRTELQCRERWGNSVDPKLKGGKGWTDEEDATLLRMRDEEKLSWAEISAQGFDGARNDRHCLRRYTELTKKSDPTFVPKRVGRPKGVKNGEGTSKRARQAQEKKAALGLGTEGEAGGGEEADEEAGEEEREAPPPVKKKRRKTTKKMVDGGVQASTDAAPANGHDEGAAPVAGPSGTSSAMQVDEVRGDGAAGEEATTARKSGRARRVKA</sequence>
<dbReference type="PANTHER" id="PTHR46621">
    <property type="entry name" value="SNRNA-ACTIVATING PROTEIN COMPLEX SUBUNIT 4"/>
    <property type="match status" value="1"/>
</dbReference>
<dbReference type="GO" id="GO:0000978">
    <property type="term" value="F:RNA polymerase II cis-regulatory region sequence-specific DNA binding"/>
    <property type="evidence" value="ECO:0007669"/>
    <property type="project" value="TreeGrafter"/>
</dbReference>
<dbReference type="PANTHER" id="PTHR46621:SF1">
    <property type="entry name" value="SNRNA-ACTIVATING PROTEIN COMPLEX SUBUNIT 4"/>
    <property type="match status" value="1"/>
</dbReference>
<feature type="domain" description="Myb-like" evidence="7">
    <location>
        <begin position="405"/>
        <end position="449"/>
    </location>
</feature>